<evidence type="ECO:0000313" key="2">
    <source>
        <dbReference type="EMBL" id="KAB1188521.1"/>
    </source>
</evidence>
<organism evidence="2">
    <name type="scientific">Haloferax sp. CBA1149</name>
    <dbReference type="NCBI Taxonomy" id="2650753"/>
    <lineage>
        <taxon>Archaea</taxon>
        <taxon>Methanobacteriati</taxon>
        <taxon>Methanobacteriota</taxon>
        <taxon>Stenosarchaea group</taxon>
        <taxon>Halobacteria</taxon>
        <taxon>Halobacteriales</taxon>
        <taxon>Haloferacaceae</taxon>
        <taxon>Haloferax</taxon>
    </lineage>
</organism>
<evidence type="ECO:0000256" key="1">
    <source>
        <dbReference type="SAM" id="Phobius"/>
    </source>
</evidence>
<proteinExistence type="predicted"/>
<dbReference type="Pfam" id="PF20358">
    <property type="entry name" value="DUF6653"/>
    <property type="match status" value="1"/>
</dbReference>
<feature type="transmembrane region" description="Helical" evidence="1">
    <location>
        <begin position="30"/>
        <end position="46"/>
    </location>
</feature>
<gene>
    <name evidence="2" type="ORF">Hfx1149_10935</name>
</gene>
<dbReference type="InterPro" id="IPR046595">
    <property type="entry name" value="DUF6653"/>
</dbReference>
<feature type="transmembrane region" description="Helical" evidence="1">
    <location>
        <begin position="122"/>
        <end position="139"/>
    </location>
</feature>
<feature type="transmembrane region" description="Helical" evidence="1">
    <location>
        <begin position="90"/>
        <end position="110"/>
    </location>
</feature>
<keyword evidence="1" id="KW-1133">Transmembrane helix</keyword>
<feature type="transmembrane region" description="Helical" evidence="1">
    <location>
        <begin position="53"/>
        <end position="70"/>
    </location>
</feature>
<protein>
    <submittedName>
        <fullName evidence="2">Uncharacterized protein</fullName>
    </submittedName>
</protein>
<dbReference type="EMBL" id="VZUS01000001">
    <property type="protein sequence ID" value="KAB1188521.1"/>
    <property type="molecule type" value="Genomic_DNA"/>
</dbReference>
<dbReference type="AlphaFoldDB" id="A0A643K2I9"/>
<reference evidence="2" key="1">
    <citation type="submission" date="2019-09" db="EMBL/GenBank/DDBJ databases">
        <title>Genomic analysis of Haloferax sp. CBA1149.</title>
        <authorList>
            <person name="Roh S.W."/>
        </authorList>
    </citation>
    <scope>NUCLEOTIDE SEQUENCE</scope>
    <source>
        <strain evidence="2">CBA1149</strain>
    </source>
</reference>
<comment type="caution">
    <text evidence="2">The sequence shown here is derived from an EMBL/GenBank/DDBJ whole genome shotgun (WGS) entry which is preliminary data.</text>
</comment>
<dbReference type="RefSeq" id="WP_151138354.1">
    <property type="nucleotide sequence ID" value="NZ_VZUS01000001.1"/>
</dbReference>
<keyword evidence="1" id="KW-0812">Transmembrane</keyword>
<accession>A0A643K2I9</accession>
<keyword evidence="1" id="KW-0472">Membrane</keyword>
<name>A0A643K2I9_9EURY</name>
<sequence>MTAEGEIQHRGTVGEFVDDVFWSPHANPRSVWAFVALYPVFIAAIYRRSRPLLAVALLSIFANLAVVSPPETDDAWATRVVLGEQVWLERGLLSETGAVGITALGAMANLYTLRAAVKRQRLRTAGGLCVSMVFMFVFFDRMVKLYDAEGSVNSELESPAERTPVSE</sequence>